<feature type="region of interest" description="Disordered" evidence="1">
    <location>
        <begin position="92"/>
        <end position="128"/>
    </location>
</feature>
<name>A0A8S9NUN7_BRACR</name>
<sequence>MISCSERVVTCQRWNSDHHTSLNSLTPIKSLLDPHETLDSSELDEQRRPRDEKSLIRTRPGVRIVSFHNLRFKVAAEIYHLSSPRLFADGNKPKLSHDLSSSSKNQLRSLSQREKENRRDGPHALKDKVKVFEAALGADRRDDPTCRLHHSIYTRSQHETSGRQ</sequence>
<dbReference type="AlphaFoldDB" id="A0A8S9NUN7"/>
<evidence type="ECO:0000256" key="1">
    <source>
        <dbReference type="SAM" id="MobiDB-lite"/>
    </source>
</evidence>
<gene>
    <name evidence="2" type="ORF">F2Q69_00009835</name>
</gene>
<evidence type="ECO:0000313" key="2">
    <source>
        <dbReference type="EMBL" id="KAF3505935.1"/>
    </source>
</evidence>
<feature type="compositionally biased region" description="Basic and acidic residues" evidence="1">
    <location>
        <begin position="111"/>
        <end position="128"/>
    </location>
</feature>
<protein>
    <submittedName>
        <fullName evidence="2">Uncharacterized protein</fullName>
    </submittedName>
</protein>
<evidence type="ECO:0000313" key="3">
    <source>
        <dbReference type="Proteomes" id="UP000712600"/>
    </source>
</evidence>
<accession>A0A8S9NUN7</accession>
<proteinExistence type="predicted"/>
<reference evidence="2" key="1">
    <citation type="submission" date="2019-12" db="EMBL/GenBank/DDBJ databases">
        <title>Genome sequencing and annotation of Brassica cretica.</title>
        <authorList>
            <person name="Studholme D.J."/>
            <person name="Sarris P."/>
        </authorList>
    </citation>
    <scope>NUCLEOTIDE SEQUENCE</scope>
    <source>
        <strain evidence="2">PFS-109/04</strain>
        <tissue evidence="2">Leaf</tissue>
    </source>
</reference>
<feature type="region of interest" description="Disordered" evidence="1">
    <location>
        <begin position="140"/>
        <end position="164"/>
    </location>
</feature>
<comment type="caution">
    <text evidence="2">The sequence shown here is derived from an EMBL/GenBank/DDBJ whole genome shotgun (WGS) entry which is preliminary data.</text>
</comment>
<organism evidence="2 3">
    <name type="scientific">Brassica cretica</name>
    <name type="common">Mustard</name>
    <dbReference type="NCBI Taxonomy" id="69181"/>
    <lineage>
        <taxon>Eukaryota</taxon>
        <taxon>Viridiplantae</taxon>
        <taxon>Streptophyta</taxon>
        <taxon>Embryophyta</taxon>
        <taxon>Tracheophyta</taxon>
        <taxon>Spermatophyta</taxon>
        <taxon>Magnoliopsida</taxon>
        <taxon>eudicotyledons</taxon>
        <taxon>Gunneridae</taxon>
        <taxon>Pentapetalae</taxon>
        <taxon>rosids</taxon>
        <taxon>malvids</taxon>
        <taxon>Brassicales</taxon>
        <taxon>Brassicaceae</taxon>
        <taxon>Brassiceae</taxon>
        <taxon>Brassica</taxon>
    </lineage>
</organism>
<feature type="compositionally biased region" description="Low complexity" evidence="1">
    <location>
        <begin position="99"/>
        <end position="110"/>
    </location>
</feature>
<dbReference type="EMBL" id="QGKX02001521">
    <property type="protein sequence ID" value="KAF3505935.1"/>
    <property type="molecule type" value="Genomic_DNA"/>
</dbReference>
<dbReference type="Proteomes" id="UP000712600">
    <property type="component" value="Unassembled WGS sequence"/>
</dbReference>